<dbReference type="Pfam" id="PF00403">
    <property type="entry name" value="HMA"/>
    <property type="match status" value="1"/>
</dbReference>
<organism evidence="3 4">
    <name type="scientific">Gluconobacter oxydans DSM 3504</name>
    <dbReference type="NCBI Taxonomy" id="1288313"/>
    <lineage>
        <taxon>Bacteria</taxon>
        <taxon>Pseudomonadati</taxon>
        <taxon>Pseudomonadota</taxon>
        <taxon>Alphaproteobacteria</taxon>
        <taxon>Acetobacterales</taxon>
        <taxon>Acetobacteraceae</taxon>
        <taxon>Gluconobacter</taxon>
    </lineage>
</organism>
<dbReference type="GeneID" id="56905403"/>
<dbReference type="FunFam" id="3.30.70.100:FF:000001">
    <property type="entry name" value="ATPase copper transporting beta"/>
    <property type="match status" value="1"/>
</dbReference>
<dbReference type="GO" id="GO:0046872">
    <property type="term" value="F:metal ion binding"/>
    <property type="evidence" value="ECO:0007669"/>
    <property type="project" value="UniProtKB-KW"/>
</dbReference>
<dbReference type="PRINTS" id="PR00946">
    <property type="entry name" value="HGSCAVENGER"/>
</dbReference>
<dbReference type="HOGENOM" id="CLU_134973_10_3_5"/>
<protein>
    <recommendedName>
        <fullName evidence="2">HMA domain-containing protein</fullName>
    </recommendedName>
</protein>
<dbReference type="PROSITE" id="PS50846">
    <property type="entry name" value="HMA_2"/>
    <property type="match status" value="1"/>
</dbReference>
<gene>
    <name evidence="3" type="ORF">GLS_c11680</name>
</gene>
<dbReference type="EMBL" id="CP004373">
    <property type="protein sequence ID" value="AHK71073.1"/>
    <property type="molecule type" value="Genomic_DNA"/>
</dbReference>
<evidence type="ECO:0000259" key="2">
    <source>
        <dbReference type="PROSITE" id="PS50846"/>
    </source>
</evidence>
<dbReference type="Gene3D" id="3.30.70.100">
    <property type="match status" value="1"/>
</dbReference>
<sequence length="70" mass="7284">MVSMVTFKVDGMSCNGCSGKLQSALSSVPGVSSAQVTLDPAQAAIQYDEQKVTPVALRHVVEDVGFDVIA</sequence>
<dbReference type="Proteomes" id="UP000031656">
    <property type="component" value="Chromosome"/>
</dbReference>
<dbReference type="CDD" id="cd00371">
    <property type="entry name" value="HMA"/>
    <property type="match status" value="1"/>
</dbReference>
<accession>A0A067Z3J4</accession>
<proteinExistence type="predicted"/>
<dbReference type="SUPFAM" id="SSF55008">
    <property type="entry name" value="HMA, heavy metal-associated domain"/>
    <property type="match status" value="1"/>
</dbReference>
<dbReference type="InterPro" id="IPR001802">
    <property type="entry name" value="MerP/CopZ"/>
</dbReference>
<dbReference type="InterPro" id="IPR017969">
    <property type="entry name" value="Heavy-metal-associated_CS"/>
</dbReference>
<dbReference type="RefSeq" id="WP_011252660.1">
    <property type="nucleotide sequence ID" value="NZ_CP004373.1"/>
</dbReference>
<dbReference type="AlphaFoldDB" id="A0A067Z3J4"/>
<dbReference type="InterPro" id="IPR006121">
    <property type="entry name" value="HMA_dom"/>
</dbReference>
<feature type="domain" description="HMA" evidence="2">
    <location>
        <begin position="3"/>
        <end position="69"/>
    </location>
</feature>
<keyword evidence="1" id="KW-0479">Metal-binding</keyword>
<evidence type="ECO:0000313" key="3">
    <source>
        <dbReference type="EMBL" id="AHK71073.1"/>
    </source>
</evidence>
<name>A0A067Z3J4_GLUOY</name>
<evidence type="ECO:0000256" key="1">
    <source>
        <dbReference type="ARBA" id="ARBA00022723"/>
    </source>
</evidence>
<evidence type="ECO:0000313" key="4">
    <source>
        <dbReference type="Proteomes" id="UP000031656"/>
    </source>
</evidence>
<reference evidence="3 4" key="1">
    <citation type="journal article" date="2015" name="Appl. Microbiol. Biotechnol.">
        <title>The consequence of an additional NADH dehydrogenase paralog on the growth of Gluconobacter oxydans DSM3504.</title>
        <authorList>
            <person name="Kostner D."/>
            <person name="Luchterhand B."/>
            <person name="Junker A."/>
            <person name="Volland S."/>
            <person name="Daniel R."/>
            <person name="Buchs J."/>
            <person name="Liebl W."/>
            <person name="Ehrenreich A."/>
        </authorList>
    </citation>
    <scope>NUCLEOTIDE SEQUENCE [LARGE SCALE GENOMIC DNA]</scope>
    <source>
        <strain evidence="3">DSM 3504</strain>
    </source>
</reference>
<dbReference type="KEGG" id="goy:GLS_c11680"/>
<dbReference type="PANTHER" id="PTHR46594">
    <property type="entry name" value="P-TYPE CATION-TRANSPORTING ATPASE"/>
    <property type="match status" value="1"/>
</dbReference>
<dbReference type="PANTHER" id="PTHR46594:SF4">
    <property type="entry name" value="P-TYPE CATION-TRANSPORTING ATPASE"/>
    <property type="match status" value="1"/>
</dbReference>
<dbReference type="PROSITE" id="PS01047">
    <property type="entry name" value="HMA_1"/>
    <property type="match status" value="1"/>
</dbReference>
<dbReference type="InterPro" id="IPR036163">
    <property type="entry name" value="HMA_dom_sf"/>
</dbReference>